<keyword evidence="15" id="KW-1185">Reference proteome</keyword>
<feature type="domain" description="Ig-like" evidence="13">
    <location>
        <begin position="26"/>
        <end position="108"/>
    </location>
</feature>
<dbReference type="PROSITE" id="PS50835">
    <property type="entry name" value="IG_LIKE"/>
    <property type="match status" value="5"/>
</dbReference>
<evidence type="ECO:0000256" key="3">
    <source>
        <dbReference type="ARBA" id="ARBA00022729"/>
    </source>
</evidence>
<dbReference type="InterPro" id="IPR003599">
    <property type="entry name" value="Ig_sub"/>
</dbReference>
<keyword evidence="6 11" id="KW-0472">Membrane</keyword>
<feature type="compositionally biased region" description="Low complexity" evidence="10">
    <location>
        <begin position="695"/>
        <end position="708"/>
    </location>
</feature>
<dbReference type="AlphaFoldDB" id="A0AAN9Y104"/>
<proteinExistence type="predicted"/>
<dbReference type="GO" id="GO:0005911">
    <property type="term" value="C:cell-cell junction"/>
    <property type="evidence" value="ECO:0007669"/>
    <property type="project" value="TreeGrafter"/>
</dbReference>
<dbReference type="FunFam" id="2.60.40.10:FF:000077">
    <property type="entry name" value="Kirre like nephrin family adhesion molecule 3"/>
    <property type="match status" value="1"/>
</dbReference>
<dbReference type="CDD" id="cd00096">
    <property type="entry name" value="Ig"/>
    <property type="match status" value="1"/>
</dbReference>
<keyword evidence="7" id="KW-1015">Disulfide bond</keyword>
<evidence type="ECO:0000256" key="12">
    <source>
        <dbReference type="SAM" id="SignalP"/>
    </source>
</evidence>
<gene>
    <name evidence="14" type="ORF">V9T40_001036</name>
</gene>
<dbReference type="GO" id="GO:0005886">
    <property type="term" value="C:plasma membrane"/>
    <property type="evidence" value="ECO:0007669"/>
    <property type="project" value="TreeGrafter"/>
</dbReference>
<feature type="chain" id="PRO_5043040559" description="Ig-like domain-containing protein" evidence="12">
    <location>
        <begin position="21"/>
        <end position="796"/>
    </location>
</feature>
<evidence type="ECO:0000256" key="8">
    <source>
        <dbReference type="ARBA" id="ARBA00023180"/>
    </source>
</evidence>
<accession>A0AAN9Y104</accession>
<comment type="caution">
    <text evidence="14">The sequence shown here is derived from an EMBL/GenBank/DDBJ whole genome shotgun (WGS) entry which is preliminary data.</text>
</comment>
<feature type="domain" description="Ig-like" evidence="13">
    <location>
        <begin position="253"/>
        <end position="362"/>
    </location>
</feature>
<dbReference type="PANTHER" id="PTHR11640">
    <property type="entry name" value="NEPHRIN"/>
    <property type="match status" value="1"/>
</dbReference>
<evidence type="ECO:0000259" key="13">
    <source>
        <dbReference type="PROSITE" id="PS50835"/>
    </source>
</evidence>
<dbReference type="InterPro" id="IPR003598">
    <property type="entry name" value="Ig_sub2"/>
</dbReference>
<dbReference type="InterPro" id="IPR013162">
    <property type="entry name" value="CD80_C2-set"/>
</dbReference>
<feature type="transmembrane region" description="Helical" evidence="11">
    <location>
        <begin position="554"/>
        <end position="578"/>
    </location>
</feature>
<dbReference type="Gene3D" id="2.60.40.10">
    <property type="entry name" value="Immunoglobulins"/>
    <property type="match status" value="5"/>
</dbReference>
<evidence type="ECO:0000313" key="15">
    <source>
        <dbReference type="Proteomes" id="UP001367676"/>
    </source>
</evidence>
<keyword evidence="5 11" id="KW-1133">Transmembrane helix</keyword>
<evidence type="ECO:0000256" key="6">
    <source>
        <dbReference type="ARBA" id="ARBA00023136"/>
    </source>
</evidence>
<keyword evidence="2 11" id="KW-0812">Transmembrane</keyword>
<dbReference type="PANTHER" id="PTHR11640:SF31">
    <property type="entry name" value="IRREGULAR CHIASM C-ROUGHEST PROTEIN-RELATED"/>
    <property type="match status" value="1"/>
</dbReference>
<dbReference type="SMART" id="SM00408">
    <property type="entry name" value="IGc2"/>
    <property type="match status" value="4"/>
</dbReference>
<protein>
    <recommendedName>
        <fullName evidence="13">Ig-like domain-containing protein</fullName>
    </recommendedName>
</protein>
<evidence type="ECO:0000256" key="2">
    <source>
        <dbReference type="ARBA" id="ARBA00022692"/>
    </source>
</evidence>
<name>A0AAN9Y104_9HEMI</name>
<evidence type="ECO:0000313" key="14">
    <source>
        <dbReference type="EMBL" id="KAK7580407.1"/>
    </source>
</evidence>
<organism evidence="14 15">
    <name type="scientific">Parthenolecanium corni</name>
    <dbReference type="NCBI Taxonomy" id="536013"/>
    <lineage>
        <taxon>Eukaryota</taxon>
        <taxon>Metazoa</taxon>
        <taxon>Ecdysozoa</taxon>
        <taxon>Arthropoda</taxon>
        <taxon>Hexapoda</taxon>
        <taxon>Insecta</taxon>
        <taxon>Pterygota</taxon>
        <taxon>Neoptera</taxon>
        <taxon>Paraneoptera</taxon>
        <taxon>Hemiptera</taxon>
        <taxon>Sternorrhyncha</taxon>
        <taxon>Coccoidea</taxon>
        <taxon>Coccidae</taxon>
        <taxon>Parthenolecanium</taxon>
    </lineage>
</organism>
<dbReference type="EMBL" id="JBBCAQ010000034">
    <property type="protein sequence ID" value="KAK7580407.1"/>
    <property type="molecule type" value="Genomic_DNA"/>
</dbReference>
<keyword evidence="9" id="KW-0393">Immunoglobulin domain</keyword>
<evidence type="ECO:0000256" key="5">
    <source>
        <dbReference type="ARBA" id="ARBA00022989"/>
    </source>
</evidence>
<dbReference type="SUPFAM" id="SSF48726">
    <property type="entry name" value="Immunoglobulin"/>
    <property type="match status" value="4"/>
</dbReference>
<dbReference type="GO" id="GO:0050839">
    <property type="term" value="F:cell adhesion molecule binding"/>
    <property type="evidence" value="ECO:0007669"/>
    <property type="project" value="TreeGrafter"/>
</dbReference>
<evidence type="ECO:0000256" key="7">
    <source>
        <dbReference type="ARBA" id="ARBA00023157"/>
    </source>
</evidence>
<feature type="domain" description="Ig-like" evidence="13">
    <location>
        <begin position="134"/>
        <end position="228"/>
    </location>
</feature>
<dbReference type="Pfam" id="PF08205">
    <property type="entry name" value="C2-set_2"/>
    <property type="match status" value="1"/>
</dbReference>
<dbReference type="Proteomes" id="UP001367676">
    <property type="component" value="Unassembled WGS sequence"/>
</dbReference>
<reference evidence="14 15" key="1">
    <citation type="submission" date="2024-03" db="EMBL/GenBank/DDBJ databases">
        <title>Adaptation during the transition from Ophiocordyceps entomopathogen to insect associate is accompanied by gene loss and intensified selection.</title>
        <authorList>
            <person name="Ward C.M."/>
            <person name="Onetto C.A."/>
            <person name="Borneman A.R."/>
        </authorList>
    </citation>
    <scope>NUCLEOTIDE SEQUENCE [LARGE SCALE GENOMIC DNA]</scope>
    <source>
        <strain evidence="14">AWRI1</strain>
        <tissue evidence="14">Single Adult Female</tissue>
    </source>
</reference>
<dbReference type="InterPro" id="IPR007110">
    <property type="entry name" value="Ig-like_dom"/>
</dbReference>
<sequence length="796" mass="89581">MTEILRWYLWLGIYVGISLQQHQHQPQKFAMEPQDQTAIVGSTVTLPCRVVNRVGSVQWTRDDFALGNHRNLSDYVRYSMTGSDEEDEFNLEIQHVTLEDNARFQCQVGPGKRGEPGIRSRFATLTVLVPPERPEIIQGERLTTTEDREIELECVSKNGKPAATITWIDGLGAVVTQNVEYKVEMSASKLITARSILKITPKKEHHNTTFVCNAENTADRTYQSARLQLFVKYAPKIISCLMKISREVPCKYPKITVNKSKASILIEVKMSKYSQNKVMIKINNVANSWNQLMEGMDVKITCHADSNPPEVHYSWFVNDTERVPERPTELIIKNISRHYHESIVKCEAYNSVGKSEDSETLHVIYGPRFTRKPQSVEEEMNMQVNLTCEVDGNPMPEISWIHEKYEKKVVSRSPNLIIRVNEETTGKYHCKAHTDSFPDITAEANVYMKGKPVILRQPVQFGVPGDNIRLDCIVYSIPKPERIMWSFNGRELGIESSEGFKVIEDKSKPDSVRSSLIIRDSRQNQFGIYNCTVFNKYGSDTIEINLRPHKNFPLLLVLTGILGGVVVVVTVILITILCQRKVKKMPPPPPAIVIDSEKQCKDSDRSSNISDIKLEIRTGSSASNQNCEDCNGGHDSDSVITRVGPLPTSMALDSRYSINRFSSSDYPDPVFPPKSDGHNNNGYVPYVDYSKDYNPPTSSIHSPHSTSPNLTTSNFHTNSLDMRFSANYSNPYLRSSNSPTLPSLPNGQPPPPPYCTLRNGTLPQISRYNHSPTSQYIVANNAAQAIIKKGSLATHV</sequence>
<dbReference type="InterPro" id="IPR036179">
    <property type="entry name" value="Ig-like_dom_sf"/>
</dbReference>
<feature type="domain" description="Ig-like" evidence="13">
    <location>
        <begin position="452"/>
        <end position="547"/>
    </location>
</feature>
<comment type="subcellular location">
    <subcellularLocation>
        <location evidence="1">Membrane</location>
        <topology evidence="1">Single-pass type I membrane protein</topology>
    </subcellularLocation>
</comment>
<feature type="domain" description="Ig-like" evidence="13">
    <location>
        <begin position="367"/>
        <end position="447"/>
    </location>
</feature>
<dbReference type="Pfam" id="PF13927">
    <property type="entry name" value="Ig_3"/>
    <property type="match status" value="3"/>
</dbReference>
<keyword evidence="8" id="KW-0325">Glycoprotein</keyword>
<keyword evidence="3 12" id="KW-0732">Signal</keyword>
<evidence type="ECO:0000256" key="4">
    <source>
        <dbReference type="ARBA" id="ARBA00022737"/>
    </source>
</evidence>
<keyword evidence="4" id="KW-0677">Repeat</keyword>
<feature type="compositionally biased region" description="Low complexity" evidence="10">
    <location>
        <begin position="735"/>
        <end position="746"/>
    </location>
</feature>
<feature type="region of interest" description="Disordered" evidence="10">
    <location>
        <begin position="731"/>
        <end position="752"/>
    </location>
</feature>
<dbReference type="InterPro" id="IPR013783">
    <property type="entry name" value="Ig-like_fold"/>
</dbReference>
<dbReference type="GO" id="GO:0098609">
    <property type="term" value="P:cell-cell adhesion"/>
    <property type="evidence" value="ECO:0007669"/>
    <property type="project" value="TreeGrafter"/>
</dbReference>
<feature type="signal peptide" evidence="12">
    <location>
        <begin position="1"/>
        <end position="20"/>
    </location>
</feature>
<dbReference type="InterPro" id="IPR051275">
    <property type="entry name" value="Cell_adhesion_signaling"/>
</dbReference>
<evidence type="ECO:0000256" key="9">
    <source>
        <dbReference type="ARBA" id="ARBA00023319"/>
    </source>
</evidence>
<evidence type="ECO:0000256" key="10">
    <source>
        <dbReference type="SAM" id="MobiDB-lite"/>
    </source>
</evidence>
<feature type="region of interest" description="Disordered" evidence="10">
    <location>
        <begin position="694"/>
        <end position="714"/>
    </location>
</feature>
<evidence type="ECO:0000256" key="1">
    <source>
        <dbReference type="ARBA" id="ARBA00004479"/>
    </source>
</evidence>
<evidence type="ECO:0000256" key="11">
    <source>
        <dbReference type="SAM" id="Phobius"/>
    </source>
</evidence>
<dbReference type="SMART" id="SM00409">
    <property type="entry name" value="IG"/>
    <property type="match status" value="5"/>
</dbReference>